<feature type="transmembrane region" description="Helical" evidence="5">
    <location>
        <begin position="60"/>
        <end position="81"/>
    </location>
</feature>
<dbReference type="GO" id="GO:0005384">
    <property type="term" value="F:manganese ion transmembrane transporter activity"/>
    <property type="evidence" value="ECO:0007669"/>
    <property type="project" value="InterPro"/>
</dbReference>
<gene>
    <name evidence="6" type="ORF">DFQ04_2574</name>
</gene>
<name>A0A4R6T3A4_9BACT</name>
<reference evidence="6 7" key="1">
    <citation type="submission" date="2019-03" db="EMBL/GenBank/DDBJ databases">
        <title>Genomic Encyclopedia of Type Strains, Phase III (KMG-III): the genomes of soil and plant-associated and newly described type strains.</title>
        <authorList>
            <person name="Whitman W."/>
        </authorList>
    </citation>
    <scope>NUCLEOTIDE SEQUENCE [LARGE SCALE GENOMIC DNA]</scope>
    <source>
        <strain evidence="6 7">CECT 8446</strain>
    </source>
</reference>
<evidence type="ECO:0000256" key="3">
    <source>
        <dbReference type="ARBA" id="ARBA00022989"/>
    </source>
</evidence>
<evidence type="ECO:0000256" key="1">
    <source>
        <dbReference type="ARBA" id="ARBA00004127"/>
    </source>
</evidence>
<dbReference type="Proteomes" id="UP000294535">
    <property type="component" value="Unassembled WGS sequence"/>
</dbReference>
<dbReference type="CDD" id="cd02432">
    <property type="entry name" value="Nodulin-21_like_1"/>
    <property type="match status" value="1"/>
</dbReference>
<evidence type="ECO:0000313" key="6">
    <source>
        <dbReference type="EMBL" id="TDQ16456.1"/>
    </source>
</evidence>
<dbReference type="PANTHER" id="PTHR31851">
    <property type="entry name" value="FE(2+)/MN(2+) TRANSPORTER PCL1"/>
    <property type="match status" value="1"/>
</dbReference>
<feature type="transmembrane region" description="Helical" evidence="5">
    <location>
        <begin position="160"/>
        <end position="183"/>
    </location>
</feature>
<evidence type="ECO:0000256" key="4">
    <source>
        <dbReference type="ARBA" id="ARBA00023136"/>
    </source>
</evidence>
<feature type="transmembrane region" description="Helical" evidence="5">
    <location>
        <begin position="189"/>
        <end position="209"/>
    </location>
</feature>
<feature type="transmembrane region" description="Helical" evidence="5">
    <location>
        <begin position="221"/>
        <end position="240"/>
    </location>
</feature>
<dbReference type="GO" id="GO:0012505">
    <property type="term" value="C:endomembrane system"/>
    <property type="evidence" value="ECO:0007669"/>
    <property type="project" value="UniProtKB-SubCell"/>
</dbReference>
<protein>
    <submittedName>
        <fullName evidence="6">VIT1/CCC1 family predicted Fe2+/Mn2+ transporter</fullName>
    </submittedName>
</protein>
<dbReference type="RefSeq" id="WP_133556413.1">
    <property type="nucleotide sequence ID" value="NZ_SNYF01000007.1"/>
</dbReference>
<proteinExistence type="predicted"/>
<keyword evidence="3 5" id="KW-1133">Transmembrane helix</keyword>
<keyword evidence="2 5" id="KW-0812">Transmembrane</keyword>
<dbReference type="Pfam" id="PF01988">
    <property type="entry name" value="VIT1"/>
    <property type="match status" value="1"/>
</dbReference>
<comment type="caution">
    <text evidence="6">The sequence shown here is derived from an EMBL/GenBank/DDBJ whole genome shotgun (WGS) entry which is preliminary data.</text>
</comment>
<keyword evidence="4 5" id="KW-0472">Membrane</keyword>
<organism evidence="6 7">
    <name type="scientific">Algoriphagus boseongensis</name>
    <dbReference type="NCBI Taxonomy" id="1442587"/>
    <lineage>
        <taxon>Bacteria</taxon>
        <taxon>Pseudomonadati</taxon>
        <taxon>Bacteroidota</taxon>
        <taxon>Cytophagia</taxon>
        <taxon>Cytophagales</taxon>
        <taxon>Cyclobacteriaceae</taxon>
        <taxon>Algoriphagus</taxon>
    </lineage>
</organism>
<dbReference type="AlphaFoldDB" id="A0A4R6T3A4"/>
<evidence type="ECO:0000256" key="2">
    <source>
        <dbReference type="ARBA" id="ARBA00022692"/>
    </source>
</evidence>
<sequence length="243" mass="25650">MLSSSKNTPRNLTLDNYLDSHYIHRSNWLRAAVLGANDGIISISSIAIGIAAASTTRDPIVLATLAGLVAGALSMAAGEYVSVSSQTDTEKADIKREAQELKDMPEAELRVLAQIYEKRGLRKETATQVAKELTEADALGTHIRDELGLNEISQANPIQAALASGASFTIGGILPMLVALFAPIQFMEYSLYGFSIVSLMILGAIAAKTGGSSISKAIGRITIWGTLAMGLTALVGYFFGVSV</sequence>
<feature type="transmembrane region" description="Helical" evidence="5">
    <location>
        <begin position="31"/>
        <end position="54"/>
    </location>
</feature>
<dbReference type="EMBL" id="SNYF01000007">
    <property type="protein sequence ID" value="TDQ16456.1"/>
    <property type="molecule type" value="Genomic_DNA"/>
</dbReference>
<evidence type="ECO:0000256" key="5">
    <source>
        <dbReference type="SAM" id="Phobius"/>
    </source>
</evidence>
<dbReference type="OrthoDB" id="188924at2"/>
<evidence type="ECO:0000313" key="7">
    <source>
        <dbReference type="Proteomes" id="UP000294535"/>
    </source>
</evidence>
<comment type="subcellular location">
    <subcellularLocation>
        <location evidence="1">Endomembrane system</location>
        <topology evidence="1">Multi-pass membrane protein</topology>
    </subcellularLocation>
</comment>
<dbReference type="GO" id="GO:0030026">
    <property type="term" value="P:intracellular manganese ion homeostasis"/>
    <property type="evidence" value="ECO:0007669"/>
    <property type="project" value="InterPro"/>
</dbReference>
<accession>A0A4R6T3A4</accession>
<keyword evidence="7" id="KW-1185">Reference proteome</keyword>
<dbReference type="InterPro" id="IPR008217">
    <property type="entry name" value="Ccc1_fam"/>
</dbReference>